<reference evidence="10 11" key="1">
    <citation type="submission" date="2024-07" db="EMBL/GenBank/DDBJ databases">
        <title>Enhanced genomic and transcriptomic resources for Trichinella pseudospiralis and T. spiralis underpin the discovery of pronounced molecular differences between stages and species.</title>
        <authorList>
            <person name="Pasi K.K."/>
            <person name="La Rosa G."/>
            <person name="Gomez-Morales M.A."/>
            <person name="Tosini F."/>
            <person name="Sumanam S."/>
            <person name="Young N.D."/>
            <person name="Chang B.C."/>
            <person name="Robin G.B."/>
        </authorList>
    </citation>
    <scope>NUCLEOTIDE SEQUENCE [LARGE SCALE GENOMIC DNA]</scope>
    <source>
        <strain evidence="10">ISS534</strain>
    </source>
</reference>
<feature type="domain" description="TM2" evidence="9">
    <location>
        <begin position="108"/>
        <end position="146"/>
    </location>
</feature>
<evidence type="ECO:0000313" key="10">
    <source>
        <dbReference type="EMBL" id="KAL1234370.1"/>
    </source>
</evidence>
<dbReference type="InterPro" id="IPR050932">
    <property type="entry name" value="TM2D1-3-like"/>
</dbReference>
<evidence type="ECO:0000256" key="5">
    <source>
        <dbReference type="ARBA" id="ARBA00022989"/>
    </source>
</evidence>
<dbReference type="InterPro" id="IPR007829">
    <property type="entry name" value="TM2"/>
</dbReference>
<evidence type="ECO:0000256" key="2">
    <source>
        <dbReference type="ARBA" id="ARBA00008284"/>
    </source>
</evidence>
<keyword evidence="5 8" id="KW-1133">Transmembrane helix</keyword>
<evidence type="ECO:0000256" key="3">
    <source>
        <dbReference type="ARBA" id="ARBA00022692"/>
    </source>
</evidence>
<keyword evidence="11" id="KW-1185">Reference proteome</keyword>
<keyword evidence="4" id="KW-0732">Signal</keyword>
<dbReference type="PANTHER" id="PTHR21016">
    <property type="entry name" value="BETA-AMYLOID BINDING PROTEIN-RELATED"/>
    <property type="match status" value="1"/>
</dbReference>
<comment type="caution">
    <text evidence="10">The sequence shown here is derived from an EMBL/GenBank/DDBJ whole genome shotgun (WGS) entry which is preliminary data.</text>
</comment>
<gene>
    <name evidence="10" type="ORF">TSPI_09274</name>
</gene>
<evidence type="ECO:0000256" key="7">
    <source>
        <dbReference type="ARBA" id="ARBA00023180"/>
    </source>
</evidence>
<keyword evidence="6 8" id="KW-0472">Membrane</keyword>
<protein>
    <submittedName>
        <fullName evidence="10">TM2 domain-containing protein</fullName>
    </submittedName>
</protein>
<dbReference type="Pfam" id="PF05154">
    <property type="entry name" value="TM2"/>
    <property type="match status" value="1"/>
</dbReference>
<evidence type="ECO:0000259" key="9">
    <source>
        <dbReference type="Pfam" id="PF05154"/>
    </source>
</evidence>
<comment type="subcellular location">
    <subcellularLocation>
        <location evidence="1">Membrane</location>
        <topology evidence="1">Multi-pass membrane protein</topology>
    </subcellularLocation>
</comment>
<sequence>MRITNAANKFEKFNFCDFESFNEDALPDSPLIPCNFLPEEFIVCDPPLDLAGNETAKEILGYGCLKFGGVNSQDVELTALKCQALPCIECQGPRTFLRQGFPCLRYNGHYFLSALLYSIFLGFFAVDRFYLGYAGIGVGKLMTLGLYLPEDGSSWMPYY</sequence>
<proteinExistence type="inferred from homology"/>
<name>A0ABR3KBI8_TRISP</name>
<organism evidence="10 11">
    <name type="scientific">Trichinella spiralis</name>
    <name type="common">Trichina worm</name>
    <dbReference type="NCBI Taxonomy" id="6334"/>
    <lineage>
        <taxon>Eukaryota</taxon>
        <taxon>Metazoa</taxon>
        <taxon>Ecdysozoa</taxon>
        <taxon>Nematoda</taxon>
        <taxon>Enoplea</taxon>
        <taxon>Dorylaimia</taxon>
        <taxon>Trichinellida</taxon>
        <taxon>Trichinellidae</taxon>
        <taxon>Trichinella</taxon>
    </lineage>
</organism>
<accession>A0ABR3KBI8</accession>
<keyword evidence="3 8" id="KW-0812">Transmembrane</keyword>
<dbReference type="EMBL" id="JBEUSY010000412">
    <property type="protein sequence ID" value="KAL1234370.1"/>
    <property type="molecule type" value="Genomic_DNA"/>
</dbReference>
<evidence type="ECO:0000256" key="6">
    <source>
        <dbReference type="ARBA" id="ARBA00023136"/>
    </source>
</evidence>
<feature type="transmembrane region" description="Helical" evidence="8">
    <location>
        <begin position="104"/>
        <end position="124"/>
    </location>
</feature>
<evidence type="ECO:0000256" key="4">
    <source>
        <dbReference type="ARBA" id="ARBA00022729"/>
    </source>
</evidence>
<comment type="similarity">
    <text evidence="2">Belongs to the TM2 family.</text>
</comment>
<keyword evidence="7" id="KW-0325">Glycoprotein</keyword>
<dbReference type="Proteomes" id="UP001558632">
    <property type="component" value="Unassembled WGS sequence"/>
</dbReference>
<dbReference type="PANTHER" id="PTHR21016:SF4">
    <property type="entry name" value="TM2 DOMAIN-CONTAINING PROTEIN 2"/>
    <property type="match status" value="1"/>
</dbReference>
<evidence type="ECO:0000256" key="8">
    <source>
        <dbReference type="SAM" id="Phobius"/>
    </source>
</evidence>
<evidence type="ECO:0000313" key="11">
    <source>
        <dbReference type="Proteomes" id="UP001558632"/>
    </source>
</evidence>
<evidence type="ECO:0000256" key="1">
    <source>
        <dbReference type="ARBA" id="ARBA00004141"/>
    </source>
</evidence>